<evidence type="ECO:0000256" key="5">
    <source>
        <dbReference type="ARBA" id="ARBA00022747"/>
    </source>
</evidence>
<dbReference type="GO" id="GO:0003677">
    <property type="term" value="F:DNA binding"/>
    <property type="evidence" value="ECO:0007669"/>
    <property type="project" value="InterPro"/>
</dbReference>
<protein>
    <recommendedName>
        <fullName evidence="1">site-specific DNA-methyltransferase (adenine-specific)</fullName>
        <ecNumber evidence="1">2.1.1.72</ecNumber>
    </recommendedName>
</protein>
<keyword evidence="4" id="KW-0949">S-adenosyl-L-methionine</keyword>
<dbReference type="AlphaFoldDB" id="K1GT26"/>
<dbReference type="PROSITE" id="PS00092">
    <property type="entry name" value="N6_MTASE"/>
    <property type="match status" value="1"/>
</dbReference>
<evidence type="ECO:0000256" key="7">
    <source>
        <dbReference type="SAM" id="Coils"/>
    </source>
</evidence>
<dbReference type="Proteomes" id="UP000005809">
    <property type="component" value="Unassembled WGS sequence"/>
</dbReference>
<dbReference type="GO" id="GO:0008170">
    <property type="term" value="F:N-methyltransferase activity"/>
    <property type="evidence" value="ECO:0007669"/>
    <property type="project" value="InterPro"/>
</dbReference>
<comment type="catalytic activity">
    <reaction evidence="6">
        <text>a 2'-deoxyadenosine in DNA + S-adenosyl-L-methionine = an N(6)-methyl-2'-deoxyadenosine in DNA + S-adenosyl-L-homocysteine + H(+)</text>
        <dbReference type="Rhea" id="RHEA:15197"/>
        <dbReference type="Rhea" id="RHEA-COMP:12418"/>
        <dbReference type="Rhea" id="RHEA-COMP:12419"/>
        <dbReference type="ChEBI" id="CHEBI:15378"/>
        <dbReference type="ChEBI" id="CHEBI:57856"/>
        <dbReference type="ChEBI" id="CHEBI:59789"/>
        <dbReference type="ChEBI" id="CHEBI:90615"/>
        <dbReference type="ChEBI" id="CHEBI:90616"/>
        <dbReference type="EC" id="2.1.1.72"/>
    </reaction>
</comment>
<proteinExistence type="predicted"/>
<comment type="caution">
    <text evidence="9">The sequence shown here is derived from an EMBL/GenBank/DDBJ whole genome shotgun (WGS) entry which is preliminary data.</text>
</comment>
<keyword evidence="2" id="KW-0489">Methyltransferase</keyword>
<feature type="coiled-coil region" evidence="7">
    <location>
        <begin position="308"/>
        <end position="335"/>
    </location>
</feature>
<evidence type="ECO:0000313" key="9">
    <source>
        <dbReference type="EMBL" id="EKA94606.1"/>
    </source>
</evidence>
<reference evidence="9 10" key="1">
    <citation type="submission" date="2012-05" db="EMBL/GenBank/DDBJ databases">
        <title>The Genome Sequence of Fusobacterium periodontium Oral Taxon 201 Strain D10.</title>
        <authorList>
            <consortium name="The Broad Institute Genome Sequencing Platform"/>
            <consortium name="The Broad Institute Genome Sequencing Center for Infectious Disease"/>
            <person name="Earl A."/>
            <person name="Ward D."/>
            <person name="Feldgarden M."/>
            <person name="Gevers D."/>
            <person name="Strauss J."/>
            <person name="Sibley C."/>
            <person name="White A."/>
            <person name="Ambrose C.E."/>
            <person name="Allen-Vercoe E."/>
            <person name="Walker B."/>
            <person name="Young S.K."/>
            <person name="Zeng Q."/>
            <person name="Gargeya S."/>
            <person name="Fitzgerald M."/>
            <person name="Haas B."/>
            <person name="Abouelleil A."/>
            <person name="Alvarado L."/>
            <person name="Arachchi H.M."/>
            <person name="Berlin A.M."/>
            <person name="Chapman S.B."/>
            <person name="Goldberg J."/>
            <person name="Griggs A."/>
            <person name="Gujja S."/>
            <person name="Hansen M."/>
            <person name="Howarth C."/>
            <person name="Imamovic A."/>
            <person name="Larimer J."/>
            <person name="McCowan C."/>
            <person name="Montmayeur A."/>
            <person name="Murphy C."/>
            <person name="Neiman D."/>
            <person name="Pearson M."/>
            <person name="Priest M."/>
            <person name="Roberts A."/>
            <person name="Saif S."/>
            <person name="Shea T."/>
            <person name="Sisk P."/>
            <person name="Sykes S."/>
            <person name="Wortman J."/>
            <person name="Nusbaum C."/>
            <person name="Birren B."/>
        </authorList>
    </citation>
    <scope>NUCLEOTIDE SEQUENCE [LARGE SCALE GENOMIC DNA]</scope>
    <source>
        <strain evidence="9 10">D10</strain>
    </source>
</reference>
<name>K1GT26_9FUSO</name>
<gene>
    <name evidence="9" type="ORF">FPOG_00058</name>
</gene>
<dbReference type="GO" id="GO:0009007">
    <property type="term" value="F:site-specific DNA-methyltransferase (adenine-specific) activity"/>
    <property type="evidence" value="ECO:0007669"/>
    <property type="project" value="UniProtKB-EC"/>
</dbReference>
<accession>K1GT26</accession>
<dbReference type="PANTHER" id="PTHR42933">
    <property type="entry name" value="SLR6095 PROTEIN"/>
    <property type="match status" value="1"/>
</dbReference>
<dbReference type="EC" id="2.1.1.72" evidence="1"/>
<evidence type="ECO:0000256" key="1">
    <source>
        <dbReference type="ARBA" id="ARBA00011900"/>
    </source>
</evidence>
<evidence type="ECO:0000256" key="4">
    <source>
        <dbReference type="ARBA" id="ARBA00022691"/>
    </source>
</evidence>
<sequence length="341" mass="38540">MLLKKKSGAGQYFTPRVLIDTIVKVTKPQLKERICDPASGTLGFIISANRYIKEKNNDYYGISEEDYAFQKKEAFSACELVPDTHRLGIMNALLHGVEGNFLQGDTLSATGTQLKNFDLILSNPPFGTKKGGERATRDDLVYSSSNKQLNFLEIIYRSLNLTGKARAGVVLPDNVLFEGGIGKDIRQDLLNKCNVHTILRLPTGIFYAQGVKTNVLFFNRAKTDIGNTKDIWFYDLRTNMPNFGKTTPLTEKYFEEFISTYENDEEKEKLERWTKISLDEIIKKDYSLDLGLIKDESLLNIEALPNPILNTNETIEKLEEAIDLLKSVVNELKNCGLSEED</sequence>
<keyword evidence="7" id="KW-0175">Coiled coil</keyword>
<dbReference type="SUPFAM" id="SSF53335">
    <property type="entry name" value="S-adenosyl-L-methionine-dependent methyltransferases"/>
    <property type="match status" value="1"/>
</dbReference>
<dbReference type="PRINTS" id="PR00507">
    <property type="entry name" value="N12N6MTFRASE"/>
</dbReference>
<evidence type="ECO:0000259" key="8">
    <source>
        <dbReference type="Pfam" id="PF02384"/>
    </source>
</evidence>
<evidence type="ECO:0000256" key="6">
    <source>
        <dbReference type="ARBA" id="ARBA00047942"/>
    </source>
</evidence>
<dbReference type="InterPro" id="IPR002052">
    <property type="entry name" value="DNA_methylase_N6_adenine_CS"/>
</dbReference>
<evidence type="ECO:0000256" key="2">
    <source>
        <dbReference type="ARBA" id="ARBA00022603"/>
    </source>
</evidence>
<feature type="domain" description="DNA methylase adenine-specific" evidence="8">
    <location>
        <begin position="5"/>
        <end position="291"/>
    </location>
</feature>
<keyword evidence="3" id="KW-0808">Transferase</keyword>
<dbReference type="InterPro" id="IPR003356">
    <property type="entry name" value="DNA_methylase_A-5"/>
</dbReference>
<organism evidence="9 10">
    <name type="scientific">Fusobacterium periodonticum D10</name>
    <dbReference type="NCBI Taxonomy" id="620833"/>
    <lineage>
        <taxon>Bacteria</taxon>
        <taxon>Fusobacteriati</taxon>
        <taxon>Fusobacteriota</taxon>
        <taxon>Fusobacteriia</taxon>
        <taxon>Fusobacteriales</taxon>
        <taxon>Fusobacteriaceae</taxon>
        <taxon>Fusobacterium</taxon>
    </lineage>
</organism>
<evidence type="ECO:0000256" key="3">
    <source>
        <dbReference type="ARBA" id="ARBA00022679"/>
    </source>
</evidence>
<keyword evidence="5" id="KW-0680">Restriction system</keyword>
<dbReference type="Pfam" id="PF02384">
    <property type="entry name" value="N6_Mtase"/>
    <property type="match status" value="1"/>
</dbReference>
<dbReference type="PATRIC" id="fig|620833.3.peg.284"/>
<dbReference type="GO" id="GO:0032259">
    <property type="term" value="P:methylation"/>
    <property type="evidence" value="ECO:0007669"/>
    <property type="project" value="UniProtKB-KW"/>
</dbReference>
<dbReference type="EMBL" id="ACIF01000049">
    <property type="protein sequence ID" value="EKA94606.1"/>
    <property type="molecule type" value="Genomic_DNA"/>
</dbReference>
<dbReference type="RefSeq" id="WP_005965606.1">
    <property type="nucleotide sequence ID" value="NZ_JH815344.1"/>
</dbReference>
<dbReference type="InterPro" id="IPR051537">
    <property type="entry name" value="DNA_Adenine_Mtase"/>
</dbReference>
<dbReference type="GO" id="GO:0009307">
    <property type="term" value="P:DNA restriction-modification system"/>
    <property type="evidence" value="ECO:0007669"/>
    <property type="project" value="UniProtKB-KW"/>
</dbReference>
<dbReference type="Gene3D" id="3.40.50.150">
    <property type="entry name" value="Vaccinia Virus protein VP39"/>
    <property type="match status" value="1"/>
</dbReference>
<dbReference type="PANTHER" id="PTHR42933:SF4">
    <property type="entry name" value="TYPE I RESTRICTION ENZYME ECOKI METHYLASE SUBUNIT"/>
    <property type="match status" value="1"/>
</dbReference>
<evidence type="ECO:0000313" key="10">
    <source>
        <dbReference type="Proteomes" id="UP000005809"/>
    </source>
</evidence>
<dbReference type="InterPro" id="IPR029063">
    <property type="entry name" value="SAM-dependent_MTases_sf"/>
</dbReference>
<dbReference type="HOGENOM" id="CLU_018284_2_0_0"/>